<keyword evidence="1" id="KW-0732">Signal</keyword>
<dbReference type="RefSeq" id="WP_184229069.1">
    <property type="nucleotide sequence ID" value="NZ_JACHDE010000054.1"/>
</dbReference>
<evidence type="ECO:0000256" key="1">
    <source>
        <dbReference type="SAM" id="SignalP"/>
    </source>
</evidence>
<evidence type="ECO:0000313" key="3">
    <source>
        <dbReference type="Proteomes" id="UP000592820"/>
    </source>
</evidence>
<dbReference type="EMBL" id="JACHDE010000054">
    <property type="protein sequence ID" value="MBB5405993.1"/>
    <property type="molecule type" value="Genomic_DNA"/>
</dbReference>
<proteinExistence type="predicted"/>
<reference evidence="2 3" key="1">
    <citation type="submission" date="2020-08" db="EMBL/GenBank/DDBJ databases">
        <title>Genomic Encyclopedia of Type Strains, Phase IV (KMG-V): Genome sequencing to study the core and pangenomes of soil and plant-associated prokaryotes.</title>
        <authorList>
            <person name="Whitman W."/>
        </authorList>
    </citation>
    <scope>NUCLEOTIDE SEQUENCE [LARGE SCALE GENOMIC DNA]</scope>
    <source>
        <strain evidence="2 3">JPY162</strain>
    </source>
</reference>
<evidence type="ECO:0008006" key="4">
    <source>
        <dbReference type="Google" id="ProtNLM"/>
    </source>
</evidence>
<feature type="chain" id="PRO_5031238710" description="DUF4148 domain-containing protein" evidence="1">
    <location>
        <begin position="22"/>
        <end position="140"/>
    </location>
</feature>
<name>A0A7W8LFX2_9BURK</name>
<accession>A0A7W8LFX2</accession>
<feature type="signal peptide" evidence="1">
    <location>
        <begin position="1"/>
        <end position="21"/>
    </location>
</feature>
<comment type="caution">
    <text evidence="2">The sequence shown here is derived from an EMBL/GenBank/DDBJ whole genome shotgun (WGS) entry which is preliminary data.</text>
</comment>
<protein>
    <recommendedName>
        <fullName evidence="4">DUF4148 domain-containing protein</fullName>
    </recommendedName>
</protein>
<organism evidence="2 3">
    <name type="scientific">Paraburkholderia youngii</name>
    <dbReference type="NCBI Taxonomy" id="2782701"/>
    <lineage>
        <taxon>Bacteria</taxon>
        <taxon>Pseudomonadati</taxon>
        <taxon>Pseudomonadota</taxon>
        <taxon>Betaproteobacteria</taxon>
        <taxon>Burkholderiales</taxon>
        <taxon>Burkholderiaceae</taxon>
        <taxon>Paraburkholderia</taxon>
    </lineage>
</organism>
<evidence type="ECO:0000313" key="2">
    <source>
        <dbReference type="EMBL" id="MBB5405993.1"/>
    </source>
</evidence>
<sequence length="140" mass="14951">MKLVTLMLAGAVLICTSTAWAQNQSAASAPVPANEVVSNDAIARMRENEATEDHVDRRKAEAKKERDVAIAAARSGATVEPIVRKIDRAPPLAVNRSKAVSRMLSKFSACNVATRCVLTSGANGTFQSTGARQDEGRRRS</sequence>
<gene>
    <name evidence="2" type="ORF">HDG41_008092</name>
</gene>
<dbReference type="Proteomes" id="UP000592820">
    <property type="component" value="Unassembled WGS sequence"/>
</dbReference>
<dbReference type="AlphaFoldDB" id="A0A7W8LFX2"/>